<feature type="compositionally biased region" description="Low complexity" evidence="1">
    <location>
        <begin position="153"/>
        <end position="170"/>
    </location>
</feature>
<organism evidence="2 3">
    <name type="scientific">Prorocentrum cordatum</name>
    <dbReference type="NCBI Taxonomy" id="2364126"/>
    <lineage>
        <taxon>Eukaryota</taxon>
        <taxon>Sar</taxon>
        <taxon>Alveolata</taxon>
        <taxon>Dinophyceae</taxon>
        <taxon>Prorocentrales</taxon>
        <taxon>Prorocentraceae</taxon>
        <taxon>Prorocentrum</taxon>
    </lineage>
</organism>
<dbReference type="Proteomes" id="UP001189429">
    <property type="component" value="Unassembled WGS sequence"/>
</dbReference>
<proteinExistence type="predicted"/>
<evidence type="ECO:0000313" key="2">
    <source>
        <dbReference type="EMBL" id="CAK0853748.1"/>
    </source>
</evidence>
<name>A0ABN9U4X7_9DINO</name>
<feature type="non-terminal residue" evidence="2">
    <location>
        <position position="238"/>
    </location>
</feature>
<reference evidence="2" key="1">
    <citation type="submission" date="2023-10" db="EMBL/GenBank/DDBJ databases">
        <authorList>
            <person name="Chen Y."/>
            <person name="Shah S."/>
            <person name="Dougan E. K."/>
            <person name="Thang M."/>
            <person name="Chan C."/>
        </authorList>
    </citation>
    <scope>NUCLEOTIDE SEQUENCE [LARGE SCALE GENOMIC DNA]</scope>
</reference>
<feature type="non-terminal residue" evidence="2">
    <location>
        <position position="1"/>
    </location>
</feature>
<dbReference type="EMBL" id="CAUYUJ010015423">
    <property type="protein sequence ID" value="CAK0853748.1"/>
    <property type="molecule type" value="Genomic_DNA"/>
</dbReference>
<keyword evidence="3" id="KW-1185">Reference proteome</keyword>
<feature type="region of interest" description="Disordered" evidence="1">
    <location>
        <begin position="138"/>
        <end position="173"/>
    </location>
</feature>
<evidence type="ECO:0000256" key="1">
    <source>
        <dbReference type="SAM" id="MobiDB-lite"/>
    </source>
</evidence>
<accession>A0ABN9U4X7</accession>
<feature type="region of interest" description="Disordered" evidence="1">
    <location>
        <begin position="23"/>
        <end position="74"/>
    </location>
</feature>
<comment type="caution">
    <text evidence="2">The sequence shown here is derived from an EMBL/GenBank/DDBJ whole genome shotgun (WGS) entry which is preliminary data.</text>
</comment>
<gene>
    <name evidence="2" type="ORF">PCOR1329_LOCUS45117</name>
</gene>
<evidence type="ECO:0000313" key="3">
    <source>
        <dbReference type="Proteomes" id="UP001189429"/>
    </source>
</evidence>
<sequence>AILASERTAAAAALCSRPLPLRSWEGAGPTSGRRAPSEGWRGTLAPAGPASRAVPPPMAAAGLTKKSHAHSDEEAEGWRAALQVGSELLVRSDGCRGGEWVAGVVTAADVSNVKVLAFGGVVKGLVLARNSPCLKQKPEVPSLDELPSSTMRSTRSGVVMSGGSSASSNPSHHRNLLANARSTSKASLALPATPWGRSWSPGGTTGEVAELDGTGYDRVMFEAAKSSGLIFDSPCARI</sequence>
<protein>
    <submittedName>
        <fullName evidence="2">Uncharacterized protein</fullName>
    </submittedName>
</protein>